<feature type="region of interest" description="Disordered" evidence="2">
    <location>
        <begin position="218"/>
        <end position="250"/>
    </location>
</feature>
<feature type="compositionally biased region" description="Basic and acidic residues" evidence="2">
    <location>
        <begin position="421"/>
        <end position="443"/>
    </location>
</feature>
<feature type="compositionally biased region" description="Polar residues" evidence="2">
    <location>
        <begin position="237"/>
        <end position="250"/>
    </location>
</feature>
<dbReference type="InterPro" id="IPR000571">
    <property type="entry name" value="Znf_CCCH"/>
</dbReference>
<dbReference type="GO" id="GO:0016973">
    <property type="term" value="P:poly(A)+ mRNA export from nucleus"/>
    <property type="evidence" value="ECO:0007669"/>
    <property type="project" value="TreeGrafter"/>
</dbReference>
<dbReference type="EMBL" id="JAINUF010000005">
    <property type="protein sequence ID" value="KAJ8360536.1"/>
    <property type="molecule type" value="Genomic_DNA"/>
</dbReference>
<dbReference type="AlphaFoldDB" id="A0A9Q1FKG8"/>
<feature type="compositionally biased region" description="Acidic residues" evidence="2">
    <location>
        <begin position="158"/>
        <end position="175"/>
    </location>
</feature>
<dbReference type="Pfam" id="PF15663">
    <property type="entry name" value="zf-CCCH_3"/>
    <property type="match status" value="1"/>
</dbReference>
<proteinExistence type="predicted"/>
<feature type="compositionally biased region" description="Polar residues" evidence="2">
    <location>
        <begin position="220"/>
        <end position="230"/>
    </location>
</feature>
<feature type="zinc finger region" description="C3H1-type" evidence="1">
    <location>
        <begin position="7"/>
        <end position="29"/>
    </location>
</feature>
<protein>
    <recommendedName>
        <fullName evidence="3">C3H1-type domain-containing protein</fullName>
    </recommendedName>
</protein>
<accession>A0A9Q1FKG8</accession>
<evidence type="ECO:0000313" key="4">
    <source>
        <dbReference type="EMBL" id="KAJ8360536.1"/>
    </source>
</evidence>
<dbReference type="PANTHER" id="PTHR15725">
    <property type="entry name" value="ZN-FINGER, C-X8-C-X5-C-X3-H TYPE-CONTAINING"/>
    <property type="match status" value="1"/>
</dbReference>
<keyword evidence="1" id="KW-0479">Metal-binding</keyword>
<reference evidence="4" key="1">
    <citation type="journal article" date="2023" name="Science">
        <title>Genome structures resolve the early diversification of teleost fishes.</title>
        <authorList>
            <person name="Parey E."/>
            <person name="Louis A."/>
            <person name="Montfort J."/>
            <person name="Bouchez O."/>
            <person name="Roques C."/>
            <person name="Iampietro C."/>
            <person name="Lluch J."/>
            <person name="Castinel A."/>
            <person name="Donnadieu C."/>
            <person name="Desvignes T."/>
            <person name="Floi Bucao C."/>
            <person name="Jouanno E."/>
            <person name="Wen M."/>
            <person name="Mejri S."/>
            <person name="Dirks R."/>
            <person name="Jansen H."/>
            <person name="Henkel C."/>
            <person name="Chen W.J."/>
            <person name="Zahm M."/>
            <person name="Cabau C."/>
            <person name="Klopp C."/>
            <person name="Thompson A.W."/>
            <person name="Robinson-Rechavi M."/>
            <person name="Braasch I."/>
            <person name="Lecointre G."/>
            <person name="Bobe J."/>
            <person name="Postlethwait J.H."/>
            <person name="Berthelot C."/>
            <person name="Roest Crollius H."/>
            <person name="Guiguen Y."/>
        </authorList>
    </citation>
    <scope>NUCLEOTIDE SEQUENCE</scope>
    <source>
        <strain evidence="4">WJC10195</strain>
    </source>
</reference>
<dbReference type="FunFam" id="4.10.1000.10:FF:000026">
    <property type="entry name" value="Zinc finger CCCH domain-containing protein 11A"/>
    <property type="match status" value="1"/>
</dbReference>
<dbReference type="OrthoDB" id="5395350at2759"/>
<keyword evidence="1" id="KW-0862">Zinc</keyword>
<feature type="domain" description="C3H1-type" evidence="3">
    <location>
        <begin position="7"/>
        <end position="29"/>
    </location>
</feature>
<sequence>MTNHGDDCYFYYYSTCTKGDSCPFRHCEAAMGSETVCNLWQENRCFRKICKFRHMEIQKKRNEIACYWENQPDGCQKPHCAFHHEKPRVIDGIFVPPSKVSILRKDIEEEPAPLADPSSPAPVPITNPANPQLRGVIKAETLENVPSPTHPPVVINPADDEDEDEDDQFSEEGEESSSRMVSPRKLVSSTNKDDSLNFGIKTLEEIRLRKALKANLKKAGQSTTSLSQGNVRIPPSGQHNNGSSGEKENMSSFIRPSQFTAKEDTPLQNEVPVKRHITNRLGKRKMVLPGEQNFSVKKDVPVVSELPLKRRLAERLGRKVEFPEDDADPLPQKAVKPVRDRLGLPAEPATSENESAGEAQASGEIQIKTLEEIRQAKAAKSQGPGTAATKALSPVTRSNKPPGSVRVKTFSEVLHAKKKQQQQEEEKEQQRRVAGEEQRKVTEEEQATDGAGGECKAPLRGDVPGKRAAQPSDVRVKTLEEIRKEKVARMQAKGQEVKAEETPASAAVLPKRRILRINKTTRAGAESDSNPNVPEATEKPAGPISTENGAANGKQDSPAGTVKVKTFQEIMQEKRLRKQQGEQGEQAAVSSPIPPDDPSPPSAPKQAPVSHGERPLFTLRQRTGDASQPAKPATQPEATPTAGRQCVALKQKEPDTAIPEYIPPPAAQESRAGSPSASAGGVKSPPAKRKGTPPAHTPAHVERTAPPSLSQEEPQVERMEGPAPKKSPVQTPETKVRPKLNVKPSVVKAASQVKLGQKRKAPESHRSAVAAVKPLNSTPSAVEDQSEEPSCKRADVKVPEAAAPSAGVEVEAQVFPLGPRLSVPAASSTSEAELHRTANAEQALATTEPILSPSKEPPASPQSSPMVKTPVQPKPRRQSTVTPRAAGSIALDDLDELMNEFADDPLDGELELDPAKDEDDLLLELSEMIDS</sequence>
<feature type="region of interest" description="Disordered" evidence="2">
    <location>
        <begin position="820"/>
        <end position="889"/>
    </location>
</feature>
<feature type="region of interest" description="Disordered" evidence="2">
    <location>
        <begin position="510"/>
        <end position="798"/>
    </location>
</feature>
<evidence type="ECO:0000259" key="3">
    <source>
        <dbReference type="PROSITE" id="PS50103"/>
    </source>
</evidence>
<dbReference type="Proteomes" id="UP001152622">
    <property type="component" value="Chromosome 5"/>
</dbReference>
<evidence type="ECO:0000313" key="5">
    <source>
        <dbReference type="Proteomes" id="UP001152622"/>
    </source>
</evidence>
<feature type="compositionally biased region" description="Basic and acidic residues" evidence="2">
    <location>
        <begin position="789"/>
        <end position="798"/>
    </location>
</feature>
<dbReference type="GO" id="GO:0008270">
    <property type="term" value="F:zinc ion binding"/>
    <property type="evidence" value="ECO:0007669"/>
    <property type="project" value="UniProtKB-KW"/>
</dbReference>
<evidence type="ECO:0000256" key="1">
    <source>
        <dbReference type="PROSITE-ProRule" id="PRU00723"/>
    </source>
</evidence>
<dbReference type="Gene3D" id="4.10.1000.10">
    <property type="entry name" value="Zinc finger, CCCH-type"/>
    <property type="match status" value="1"/>
</dbReference>
<feature type="region of interest" description="Disordered" evidence="2">
    <location>
        <begin position="111"/>
        <end position="194"/>
    </location>
</feature>
<dbReference type="InterPro" id="IPR041686">
    <property type="entry name" value="Znf-CCCH_3"/>
</dbReference>
<gene>
    <name evidence="4" type="ORF">SKAU_G00170610</name>
</gene>
<feature type="compositionally biased region" description="Pro residues" evidence="2">
    <location>
        <begin position="592"/>
        <end position="603"/>
    </location>
</feature>
<feature type="region of interest" description="Disordered" evidence="2">
    <location>
        <begin position="318"/>
        <end position="480"/>
    </location>
</feature>
<feature type="compositionally biased region" description="Low complexity" evidence="2">
    <location>
        <begin position="672"/>
        <end position="685"/>
    </location>
</feature>
<dbReference type="PROSITE" id="PS50103">
    <property type="entry name" value="ZF_C3H1"/>
    <property type="match status" value="1"/>
</dbReference>
<organism evidence="4 5">
    <name type="scientific">Synaphobranchus kaupii</name>
    <name type="common">Kaup's arrowtooth eel</name>
    <dbReference type="NCBI Taxonomy" id="118154"/>
    <lineage>
        <taxon>Eukaryota</taxon>
        <taxon>Metazoa</taxon>
        <taxon>Chordata</taxon>
        <taxon>Craniata</taxon>
        <taxon>Vertebrata</taxon>
        <taxon>Euteleostomi</taxon>
        <taxon>Actinopterygii</taxon>
        <taxon>Neopterygii</taxon>
        <taxon>Teleostei</taxon>
        <taxon>Anguilliformes</taxon>
        <taxon>Synaphobranchidae</taxon>
        <taxon>Synaphobranchus</taxon>
    </lineage>
</organism>
<evidence type="ECO:0000256" key="2">
    <source>
        <dbReference type="SAM" id="MobiDB-lite"/>
    </source>
</evidence>
<dbReference type="PANTHER" id="PTHR15725:SF14">
    <property type="entry name" value="ZINC FINGER CCCH DOMAIN-CONTAINING PROTEIN 11A"/>
    <property type="match status" value="1"/>
</dbReference>
<name>A0A9Q1FKG8_SYNKA</name>
<keyword evidence="1" id="KW-0863">Zinc-finger</keyword>
<keyword evidence="5" id="KW-1185">Reference proteome</keyword>
<comment type="caution">
    <text evidence="4">The sequence shown here is derived from an EMBL/GenBank/DDBJ whole genome shotgun (WGS) entry which is preliminary data.</text>
</comment>